<keyword evidence="5 6" id="KW-0472">Membrane</keyword>
<evidence type="ECO:0000256" key="6">
    <source>
        <dbReference type="PIRNR" id="PIRNR015840"/>
    </source>
</evidence>
<evidence type="ECO:0000256" key="2">
    <source>
        <dbReference type="ARBA" id="ARBA00009457"/>
    </source>
</evidence>
<comment type="similarity">
    <text evidence="2 6">Belongs to the CDC50/LEM3 family.</text>
</comment>
<name>A0A1R1PKK9_ZANCU</name>
<sequence>MFRYRISTAKTPGLATVAFLKDWGYFYYMSGKIFELDIDYTSCLSATDNFVSIPNSQYSANLGYGSGTFSAPLLRRSDKKECTYQFTIPKTVNPPVFLYYKLTSFYQNHRRYVKSFDSNQLSGKARSVSDLSGGDCEPLAVREIKGVTKPIYPCGLIANSQFNDTFSNLVRAESGGEYVFGEDDISWASDRARYGKTEYSNSDVYPPPNWDERYKDGYTDKNPIPDLSTDYHLQVWMRTAALPVFRKLYGINNSDPLTPTTYSMKIGYNFDTTTYGGEKHFIISTTSAFGGRNPIIGIFYMAVGCLSILIGIVLVTRQLYKPRSLGDLSSLTWNR</sequence>
<dbReference type="GO" id="GO:0005783">
    <property type="term" value="C:endoplasmic reticulum"/>
    <property type="evidence" value="ECO:0007669"/>
    <property type="project" value="TreeGrafter"/>
</dbReference>
<evidence type="ECO:0000313" key="9">
    <source>
        <dbReference type="Proteomes" id="UP000188320"/>
    </source>
</evidence>
<evidence type="ECO:0000256" key="1">
    <source>
        <dbReference type="ARBA" id="ARBA00004141"/>
    </source>
</evidence>
<evidence type="ECO:0000256" key="3">
    <source>
        <dbReference type="ARBA" id="ARBA00022692"/>
    </source>
</evidence>
<dbReference type="AlphaFoldDB" id="A0A1R1PKK9"/>
<proteinExistence type="inferred from homology"/>
<evidence type="ECO:0000313" key="8">
    <source>
        <dbReference type="EMBL" id="OMH81495.1"/>
    </source>
</evidence>
<keyword evidence="3 7" id="KW-0812">Transmembrane</keyword>
<dbReference type="PIRSF" id="PIRSF015840">
    <property type="entry name" value="DUF284_TM_euk"/>
    <property type="match status" value="1"/>
</dbReference>
<comment type="caution">
    <text evidence="8">The sequence shown here is derived from an EMBL/GenBank/DDBJ whole genome shotgun (WGS) entry which is preliminary data.</text>
</comment>
<protein>
    <submittedName>
        <fullName evidence="8">Meiotically up-regulated gene 89 protein</fullName>
    </submittedName>
</protein>
<dbReference type="Proteomes" id="UP000188320">
    <property type="component" value="Unassembled WGS sequence"/>
</dbReference>
<gene>
    <name evidence="8" type="ORF">AX774_g5048</name>
</gene>
<dbReference type="GO" id="GO:0045332">
    <property type="term" value="P:phospholipid translocation"/>
    <property type="evidence" value="ECO:0007669"/>
    <property type="project" value="UniProtKB-UniRule"/>
</dbReference>
<dbReference type="Pfam" id="PF03381">
    <property type="entry name" value="CDC50"/>
    <property type="match status" value="1"/>
</dbReference>
<evidence type="ECO:0000256" key="4">
    <source>
        <dbReference type="ARBA" id="ARBA00022989"/>
    </source>
</evidence>
<dbReference type="GO" id="GO:0005794">
    <property type="term" value="C:Golgi apparatus"/>
    <property type="evidence" value="ECO:0007669"/>
    <property type="project" value="TreeGrafter"/>
</dbReference>
<keyword evidence="4 7" id="KW-1133">Transmembrane helix</keyword>
<dbReference type="InterPro" id="IPR005045">
    <property type="entry name" value="CDC50/LEM3_fam"/>
</dbReference>
<evidence type="ECO:0000256" key="7">
    <source>
        <dbReference type="SAM" id="Phobius"/>
    </source>
</evidence>
<comment type="subcellular location">
    <subcellularLocation>
        <location evidence="1">Membrane</location>
        <topology evidence="1">Multi-pass membrane protein</topology>
    </subcellularLocation>
</comment>
<organism evidence="8 9">
    <name type="scientific">Zancudomyces culisetae</name>
    <name type="common">Gut fungus</name>
    <name type="synonym">Smittium culisetae</name>
    <dbReference type="NCBI Taxonomy" id="1213189"/>
    <lineage>
        <taxon>Eukaryota</taxon>
        <taxon>Fungi</taxon>
        <taxon>Fungi incertae sedis</taxon>
        <taxon>Zoopagomycota</taxon>
        <taxon>Kickxellomycotina</taxon>
        <taxon>Harpellomycetes</taxon>
        <taxon>Harpellales</taxon>
        <taxon>Legeriomycetaceae</taxon>
        <taxon>Zancudomyces</taxon>
    </lineage>
</organism>
<dbReference type="OrthoDB" id="340608at2759"/>
<dbReference type="PANTHER" id="PTHR10926:SF0">
    <property type="entry name" value="CDC50, ISOFORM A"/>
    <property type="match status" value="1"/>
</dbReference>
<dbReference type="PANTHER" id="PTHR10926">
    <property type="entry name" value="CELL CYCLE CONTROL PROTEIN 50"/>
    <property type="match status" value="1"/>
</dbReference>
<dbReference type="EMBL" id="LSSK01000887">
    <property type="protein sequence ID" value="OMH81495.1"/>
    <property type="molecule type" value="Genomic_DNA"/>
</dbReference>
<evidence type="ECO:0000256" key="5">
    <source>
        <dbReference type="ARBA" id="ARBA00023136"/>
    </source>
</evidence>
<reference evidence="9" key="1">
    <citation type="submission" date="2017-01" db="EMBL/GenBank/DDBJ databases">
        <authorList>
            <person name="Wang Y."/>
            <person name="White M."/>
            <person name="Kvist S."/>
            <person name="Moncalvo J.-M."/>
        </authorList>
    </citation>
    <scope>NUCLEOTIDE SEQUENCE [LARGE SCALE GENOMIC DNA]</scope>
    <source>
        <strain evidence="9">COL-18-3</strain>
    </source>
</reference>
<feature type="transmembrane region" description="Helical" evidence="7">
    <location>
        <begin position="295"/>
        <end position="315"/>
    </location>
</feature>
<dbReference type="GO" id="GO:0005886">
    <property type="term" value="C:plasma membrane"/>
    <property type="evidence" value="ECO:0007669"/>
    <property type="project" value="TreeGrafter"/>
</dbReference>
<accession>A0A1R1PKK9</accession>
<keyword evidence="9" id="KW-1185">Reference proteome</keyword>